<feature type="region of interest" description="Disordered" evidence="10">
    <location>
        <begin position="460"/>
        <end position="496"/>
    </location>
</feature>
<keyword evidence="6" id="KW-0970">Cilium biogenesis/degradation</keyword>
<organism evidence="11 12">
    <name type="scientific">Phytophthora rubi</name>
    <dbReference type="NCBI Taxonomy" id="129364"/>
    <lineage>
        <taxon>Eukaryota</taxon>
        <taxon>Sar</taxon>
        <taxon>Stramenopiles</taxon>
        <taxon>Oomycota</taxon>
        <taxon>Peronosporomycetes</taxon>
        <taxon>Peronosporales</taxon>
        <taxon>Peronosporaceae</taxon>
        <taxon>Phytophthora</taxon>
    </lineage>
</organism>
<feature type="region of interest" description="Disordered" evidence="10">
    <location>
        <begin position="56"/>
        <end position="265"/>
    </location>
</feature>
<dbReference type="GO" id="GO:0005814">
    <property type="term" value="C:centriole"/>
    <property type="evidence" value="ECO:0007669"/>
    <property type="project" value="UniProtKB-SubCell"/>
</dbReference>
<feature type="compositionally biased region" description="Low complexity" evidence="10">
    <location>
        <begin position="539"/>
        <end position="563"/>
    </location>
</feature>
<feature type="compositionally biased region" description="Acidic residues" evidence="10">
    <location>
        <begin position="300"/>
        <end position="317"/>
    </location>
</feature>
<evidence type="ECO:0000256" key="5">
    <source>
        <dbReference type="ARBA" id="ARBA00022701"/>
    </source>
</evidence>
<feature type="compositionally biased region" description="Polar residues" evidence="10">
    <location>
        <begin position="287"/>
        <end position="297"/>
    </location>
</feature>
<feature type="region of interest" description="Disordered" evidence="10">
    <location>
        <begin position="514"/>
        <end position="580"/>
    </location>
</feature>
<feature type="region of interest" description="Disordered" evidence="10">
    <location>
        <begin position="372"/>
        <end position="441"/>
    </location>
</feature>
<dbReference type="GO" id="GO:0005879">
    <property type="term" value="C:axonemal microtubule"/>
    <property type="evidence" value="ECO:0007669"/>
    <property type="project" value="TreeGrafter"/>
</dbReference>
<feature type="region of interest" description="Disordered" evidence="10">
    <location>
        <begin position="1"/>
        <end position="42"/>
    </location>
</feature>
<protein>
    <recommendedName>
        <fullName evidence="3">Centrosomal protein of 162 kDa</fullName>
    </recommendedName>
</protein>
<dbReference type="Proteomes" id="UP000429607">
    <property type="component" value="Unassembled WGS sequence"/>
</dbReference>
<keyword evidence="4" id="KW-0963">Cytoplasm</keyword>
<feature type="compositionally biased region" description="Polar residues" evidence="10">
    <location>
        <begin position="526"/>
        <end position="538"/>
    </location>
</feature>
<dbReference type="InterPro" id="IPR038774">
    <property type="entry name" value="CEP162-like"/>
</dbReference>
<gene>
    <name evidence="11" type="ORF">PR001_g16065</name>
</gene>
<feature type="region of interest" description="Disordered" evidence="10">
    <location>
        <begin position="1229"/>
        <end position="1263"/>
    </location>
</feature>
<evidence type="ECO:0000256" key="2">
    <source>
        <dbReference type="ARBA" id="ARBA00009485"/>
    </source>
</evidence>
<feature type="compositionally biased region" description="Basic and acidic residues" evidence="10">
    <location>
        <begin position="166"/>
        <end position="175"/>
    </location>
</feature>
<evidence type="ECO:0000256" key="6">
    <source>
        <dbReference type="ARBA" id="ARBA00022794"/>
    </source>
</evidence>
<evidence type="ECO:0000313" key="12">
    <source>
        <dbReference type="Proteomes" id="UP000429607"/>
    </source>
</evidence>
<keyword evidence="5" id="KW-0493">Microtubule</keyword>
<feature type="coiled-coil region" evidence="9">
    <location>
        <begin position="816"/>
        <end position="865"/>
    </location>
</feature>
<feature type="compositionally biased region" description="Acidic residues" evidence="10">
    <location>
        <begin position="130"/>
        <end position="139"/>
    </location>
</feature>
<comment type="subcellular location">
    <subcellularLocation>
        <location evidence="1">Cytoplasm</location>
        <location evidence="1">Cytoskeleton</location>
        <location evidence="1">Microtubule organizing center</location>
        <location evidence="1">Centrosome</location>
        <location evidence="1">Centriole</location>
    </subcellularLocation>
</comment>
<evidence type="ECO:0000256" key="7">
    <source>
        <dbReference type="ARBA" id="ARBA00023054"/>
    </source>
</evidence>
<evidence type="ECO:0000256" key="8">
    <source>
        <dbReference type="ARBA" id="ARBA00023212"/>
    </source>
</evidence>
<feature type="compositionally biased region" description="Basic and acidic residues" evidence="10">
    <location>
        <begin position="201"/>
        <end position="234"/>
    </location>
</feature>
<dbReference type="PANTHER" id="PTHR34031:SF1">
    <property type="entry name" value="CENTROSOMAL PROTEIN OF 162 KDA"/>
    <property type="match status" value="1"/>
</dbReference>
<feature type="compositionally biased region" description="Polar residues" evidence="10">
    <location>
        <begin position="995"/>
        <end position="1005"/>
    </location>
</feature>
<feature type="coiled-coil region" evidence="9">
    <location>
        <begin position="730"/>
        <end position="757"/>
    </location>
</feature>
<comment type="caution">
    <text evidence="11">The sequence shown here is derived from an EMBL/GenBank/DDBJ whole genome shotgun (WGS) entry which is preliminary data.</text>
</comment>
<evidence type="ECO:0000256" key="9">
    <source>
        <dbReference type="SAM" id="Coils"/>
    </source>
</evidence>
<name>A0A6A3KU18_9STRA</name>
<feature type="region of interest" description="Disordered" evidence="10">
    <location>
        <begin position="1125"/>
        <end position="1151"/>
    </location>
</feature>
<dbReference type="GO" id="GO:0060271">
    <property type="term" value="P:cilium assembly"/>
    <property type="evidence" value="ECO:0007669"/>
    <property type="project" value="TreeGrafter"/>
</dbReference>
<comment type="similarity">
    <text evidence="2">Belongs to the CEP162 family.</text>
</comment>
<proteinExistence type="inferred from homology"/>
<dbReference type="PANTHER" id="PTHR34031">
    <property type="entry name" value="CENTROSOMAL PROTEIN OF 162 KDA"/>
    <property type="match status" value="1"/>
</dbReference>
<evidence type="ECO:0000256" key="3">
    <source>
        <dbReference type="ARBA" id="ARBA00021406"/>
    </source>
</evidence>
<reference evidence="11 12" key="1">
    <citation type="submission" date="2018-09" db="EMBL/GenBank/DDBJ databases">
        <title>Genomic investigation of the strawberry pathogen Phytophthora fragariae indicates pathogenicity is determined by transcriptional variation in three key races.</title>
        <authorList>
            <person name="Adams T.M."/>
            <person name="Armitage A.D."/>
            <person name="Sobczyk M.K."/>
            <person name="Bates H.J."/>
            <person name="Dunwell J.M."/>
            <person name="Nellist C.F."/>
            <person name="Harrison R.J."/>
        </authorList>
    </citation>
    <scope>NUCLEOTIDE SEQUENCE [LARGE SCALE GENOMIC DNA]</scope>
    <source>
        <strain evidence="11 12">SCRP249</strain>
    </source>
</reference>
<dbReference type="EMBL" id="QXFV01001246">
    <property type="protein sequence ID" value="KAE9010831.1"/>
    <property type="molecule type" value="Genomic_DNA"/>
</dbReference>
<evidence type="ECO:0000256" key="10">
    <source>
        <dbReference type="SAM" id="MobiDB-lite"/>
    </source>
</evidence>
<evidence type="ECO:0000256" key="1">
    <source>
        <dbReference type="ARBA" id="ARBA00004114"/>
    </source>
</evidence>
<feature type="compositionally biased region" description="Polar residues" evidence="10">
    <location>
        <begin position="1246"/>
        <end position="1256"/>
    </location>
</feature>
<keyword evidence="7 9" id="KW-0175">Coiled coil</keyword>
<sequence>MADSDSDGEFERFLQEDEDSLSPEPTRRRSKPGGAYTTSSASAVTAAAAALLASSKLIKNHKSKSKSSDKKKISKKSSRTQLSDSEEAPPSYFDDYSTGRGGGLENSDADPYAFDLSSPAVTPSAKKADYDEDESDEEYAERKKKKKEEFKTLAKKALAKSTPISMEDRIAEILKRTGSTRFQAEEKSDEDLSDNETPTSDAKETSSPERDEATTGDQGHADDSEANSEAEHSSLSDSLGIGSADFEVQLPPRPSLDRKRLSLSSLDSEKFAVNREALDNELATPSRYEQQQMTFLKSEQDEESATEKDEYGDDDFELDHSAVNDAGPPPYSSFQDNVNVDVGKTAEESFVSQFDKMKELLLADPVSSPVNEAYESRDEVHSTGQPGEMHLSGSSTNAGAPQPILDASDTFGYGDEEFEETEGARQDEQSSAKLATPNVAQSATRVEYRAGYEDDTFEADTGFADEAADTHLSKPSEAATENQEPAAQAVGDPIVDKDSRLNALLAAKYGDFYTLDDEGDDKDNAHQSIESQAPCSLSTNVPTTAPTPIPAVLTPIVGSAESPPSSPPPPPPPDEDEDDDQELNRFTLDASADDTQTKADVTETQRLVLTVQTRENRSISSTPADRFREIENHVASLRFVQPVGTPTIAAANSPATEAVHPVSARVLATHQDVASRVAPSFVQPMSISFDTGLLDEDEDTQHEIDEFVRSSQMMRQENQAAAQRASIARENGLMLRLQQAQRQILQLKEHIQVTARNSPPVVERDMHTTSESIDADNDNGERYTKELSAAGDATSGISQAAYCKLQKEIKTQDTLIAAFQKENERLMQQLKQVRQDVQYDVHEANEELRRQIKKLQDQSGEASTIGAGGDLTSKAQYRVAVEARLEAEAHALALQEELAAVRLSYQQKVNEVTLELDRVKKAKVELECRYEGVDLTQVAQEAQHARGLQTDLDLAKKEHAHALNALQKKLDWYVENQRLLDDQDEELRKLRRQVAAQSSDLSAGTPTKEERPNAKAGGPSPARSHRRSPNDIRRIQELEGRLVKLEEAMRRRHPDSLANLILASRRADEESKTRALERDYEDKLAALSCELEQAHDASETRLASFRQQQEKLLLQYRRKIKEQEKQLKQLSKAPLSHRSTPKDSAGPSGAELAKVRRFYSDKIKELERKWEAKYRSLRKQQYSGLSSNQQVQEGLTYADSSLVIANLQRQIRDQELELKQEKARVEQLEAESQLVDSHPEDAPATNDVQSKSMQPDQQRELEKQVADLKSQLEDSESARARLAQTLTTVQTLGLARALNSETTSTATETEPTREIDPVISKQTEAELSQLRHDVTLAREALNTERAALTEKIARLEKQITEHSEKNALLEAQLAGNHREMQSLQTLALEAQRHNRSLEAQARRVPELEEEVLSLRRELELPRTPSMVQYRSLELKVATLEQKHKLREAELKVVLDRALTSTHLEQLSRERAHRAAIAAKNAEIASFKHQLEEILDELAQLQPPSSRAKTPPPT</sequence>
<evidence type="ECO:0000313" key="11">
    <source>
        <dbReference type="EMBL" id="KAE9010831.1"/>
    </source>
</evidence>
<feature type="compositionally biased region" description="Polar residues" evidence="10">
    <location>
        <begin position="431"/>
        <end position="441"/>
    </location>
</feature>
<feature type="region of interest" description="Disordered" evidence="10">
    <location>
        <begin position="282"/>
        <end position="337"/>
    </location>
</feature>
<keyword evidence="8" id="KW-0206">Cytoskeleton</keyword>
<accession>A0A6A3KU18</accession>
<feature type="region of interest" description="Disordered" evidence="10">
    <location>
        <begin position="991"/>
        <end position="1034"/>
    </location>
</feature>
<evidence type="ECO:0000256" key="4">
    <source>
        <dbReference type="ARBA" id="ARBA00022490"/>
    </source>
</evidence>
<feature type="coiled-coil region" evidence="9">
    <location>
        <begin position="1338"/>
        <end position="1449"/>
    </location>
</feature>